<keyword evidence="7" id="KW-1185">Reference proteome</keyword>
<dbReference type="OrthoDB" id="6769681at2"/>
<dbReference type="GO" id="GO:0004553">
    <property type="term" value="F:hydrolase activity, hydrolyzing O-glycosyl compounds"/>
    <property type="evidence" value="ECO:0007669"/>
    <property type="project" value="InterPro"/>
</dbReference>
<dbReference type="RefSeq" id="WP_090224979.1">
    <property type="nucleotide sequence ID" value="NZ_FNNU01000001.1"/>
</dbReference>
<dbReference type="InterPro" id="IPR017853">
    <property type="entry name" value="GH"/>
</dbReference>
<name>A0A1H2T9H8_9PSED</name>
<gene>
    <name evidence="6" type="ORF">SAMN05216287_0918</name>
</gene>
<evidence type="ECO:0000256" key="3">
    <source>
        <dbReference type="RuleBase" id="RU361153"/>
    </source>
</evidence>
<keyword evidence="4" id="KW-0732">Signal</keyword>
<dbReference type="STRING" id="1007099.SAMN05216287_0918"/>
<keyword evidence="2 3" id="KW-0326">Glycosidase</keyword>
<dbReference type="Gene3D" id="3.20.20.80">
    <property type="entry name" value="Glycosidases"/>
    <property type="match status" value="1"/>
</dbReference>
<dbReference type="AlphaFoldDB" id="A0A1H2T9H8"/>
<comment type="similarity">
    <text evidence="3">Belongs to the glycosyl hydrolase 5 (cellulase A) family.</text>
</comment>
<protein>
    <submittedName>
        <fullName evidence="6">Endoglucanase</fullName>
    </submittedName>
</protein>
<proteinExistence type="inferred from homology"/>
<dbReference type="SUPFAM" id="SSF51445">
    <property type="entry name" value="(Trans)glycosidases"/>
    <property type="match status" value="1"/>
</dbReference>
<feature type="signal peptide" evidence="4">
    <location>
        <begin position="1"/>
        <end position="26"/>
    </location>
</feature>
<keyword evidence="1 3" id="KW-0378">Hydrolase</keyword>
<evidence type="ECO:0000313" key="7">
    <source>
        <dbReference type="Proteomes" id="UP000243778"/>
    </source>
</evidence>
<evidence type="ECO:0000313" key="6">
    <source>
        <dbReference type="EMBL" id="SDW40603.1"/>
    </source>
</evidence>
<dbReference type="EMBL" id="FNNU01000001">
    <property type="protein sequence ID" value="SDW40603.1"/>
    <property type="molecule type" value="Genomic_DNA"/>
</dbReference>
<dbReference type="PANTHER" id="PTHR34142:SF1">
    <property type="entry name" value="GLYCOSIDE HYDROLASE FAMILY 5 DOMAIN-CONTAINING PROTEIN"/>
    <property type="match status" value="1"/>
</dbReference>
<reference evidence="7" key="1">
    <citation type="submission" date="2016-10" db="EMBL/GenBank/DDBJ databases">
        <authorList>
            <person name="Varghese N."/>
            <person name="Submissions S."/>
        </authorList>
    </citation>
    <scope>NUCLEOTIDE SEQUENCE [LARGE SCALE GENOMIC DNA]</scope>
    <source>
        <strain evidence="7">NRRL B-59562</strain>
    </source>
</reference>
<dbReference type="InterPro" id="IPR001547">
    <property type="entry name" value="Glyco_hydro_5"/>
</dbReference>
<dbReference type="GO" id="GO:0009251">
    <property type="term" value="P:glucan catabolic process"/>
    <property type="evidence" value="ECO:0007669"/>
    <property type="project" value="TreeGrafter"/>
</dbReference>
<sequence>MNSASTLWGKLCALLFATLLASAAQAQEAPPQLVGINVAGAGFSPGTLPGKHGTNYFFPPPDYFVQWKERGITWIRFSIVWERLQPQQFGDFDADYAARIDKTLEDAKANGIRVMLDVHNYGRYYGKIIGDADVPIKAYQDLMERIAERWSKDDTLYSYDLMNEPYGDAERYWFDVAQAGIDGVRKYDKTKTIYVEGRSWSSAQRWPGLNDDLLKLVDPADNLVFSAHIYADKDSSGLYKQAMPDNYDPMVVVKRVEPFVEWLRQHGKRGHLGEFGVPNNDPRWLPIMDNLLSYLQQNCIPVTYWAAGPSWGRNYHMSIEPLDGKDRPQWPVLQKYLGSGGCEAIGPKKS</sequence>
<accession>A0A1H2T9H8</accession>
<evidence type="ECO:0000256" key="4">
    <source>
        <dbReference type="SAM" id="SignalP"/>
    </source>
</evidence>
<evidence type="ECO:0000256" key="2">
    <source>
        <dbReference type="ARBA" id="ARBA00023295"/>
    </source>
</evidence>
<dbReference type="PANTHER" id="PTHR34142">
    <property type="entry name" value="ENDO-BETA-1,4-GLUCANASE A"/>
    <property type="match status" value="1"/>
</dbReference>
<dbReference type="Pfam" id="PF00150">
    <property type="entry name" value="Cellulase"/>
    <property type="match status" value="1"/>
</dbReference>
<organism evidence="6 7">
    <name type="scientific">Pseudomonas kuykendallii</name>
    <dbReference type="NCBI Taxonomy" id="1007099"/>
    <lineage>
        <taxon>Bacteria</taxon>
        <taxon>Pseudomonadati</taxon>
        <taxon>Pseudomonadota</taxon>
        <taxon>Gammaproteobacteria</taxon>
        <taxon>Pseudomonadales</taxon>
        <taxon>Pseudomonadaceae</taxon>
        <taxon>Pseudomonas</taxon>
    </lineage>
</organism>
<dbReference type="Proteomes" id="UP000243778">
    <property type="component" value="Unassembled WGS sequence"/>
</dbReference>
<evidence type="ECO:0000259" key="5">
    <source>
        <dbReference type="Pfam" id="PF00150"/>
    </source>
</evidence>
<evidence type="ECO:0000256" key="1">
    <source>
        <dbReference type="ARBA" id="ARBA00022801"/>
    </source>
</evidence>
<feature type="chain" id="PRO_5017377481" evidence="4">
    <location>
        <begin position="27"/>
        <end position="350"/>
    </location>
</feature>
<feature type="domain" description="Glycoside hydrolase family 5" evidence="5">
    <location>
        <begin position="54"/>
        <end position="309"/>
    </location>
</feature>